<dbReference type="OrthoDB" id="9806869at2"/>
<organism evidence="1 2">
    <name type="scientific">Fluviicola taffensis (strain DSM 16823 / NCIMB 13979 / RW262)</name>
    <dbReference type="NCBI Taxonomy" id="755732"/>
    <lineage>
        <taxon>Bacteria</taxon>
        <taxon>Pseudomonadati</taxon>
        <taxon>Bacteroidota</taxon>
        <taxon>Flavobacteriia</taxon>
        <taxon>Flavobacteriales</taxon>
        <taxon>Crocinitomicaceae</taxon>
        <taxon>Fluviicola</taxon>
    </lineage>
</organism>
<proteinExistence type="predicted"/>
<dbReference type="InterPro" id="IPR026350">
    <property type="entry name" value="GxxExxY"/>
</dbReference>
<protein>
    <recommendedName>
        <fullName evidence="3">GxxExxY protein</fullName>
    </recommendedName>
</protein>
<dbReference type="EMBL" id="CP002542">
    <property type="protein sequence ID" value="AEA43739.1"/>
    <property type="molecule type" value="Genomic_DNA"/>
</dbReference>
<evidence type="ECO:0000313" key="2">
    <source>
        <dbReference type="Proteomes" id="UP000007463"/>
    </source>
</evidence>
<sequence length="127" mass="14959">MEHYLLKEECYEIIGSCMEVHSELGAGFSEIVYKDALEYEFKKHGIPFAREVQYRVKYKDTILPHQFYADFVVFDSIILEVKAVSEFCKEHFEQTINYLAVSGMEVGVLVNFRKSKLEYKRVILSER</sequence>
<dbReference type="HOGENOM" id="CLU_134960_0_0_10"/>
<dbReference type="Proteomes" id="UP000007463">
    <property type="component" value="Chromosome"/>
</dbReference>
<name>F2IHH4_FLUTR</name>
<dbReference type="RefSeq" id="WP_013686509.1">
    <property type="nucleotide sequence ID" value="NC_015321.1"/>
</dbReference>
<evidence type="ECO:0008006" key="3">
    <source>
        <dbReference type="Google" id="ProtNLM"/>
    </source>
</evidence>
<dbReference type="NCBIfam" id="TIGR04256">
    <property type="entry name" value="GxxExxY"/>
    <property type="match status" value="1"/>
</dbReference>
<dbReference type="eggNOG" id="COG0614">
    <property type="taxonomic scope" value="Bacteria"/>
</dbReference>
<dbReference type="Pfam" id="PF13366">
    <property type="entry name" value="PDDEXK_3"/>
    <property type="match status" value="1"/>
</dbReference>
<keyword evidence="2" id="KW-1185">Reference proteome</keyword>
<reference evidence="1 2" key="1">
    <citation type="journal article" date="2011" name="Stand. Genomic Sci.">
        <title>Complete genome sequence of the gliding freshwater bacterium Fluviicola taffensis type strain (RW262).</title>
        <authorList>
            <person name="Woyke T."/>
            <person name="Chertkov O."/>
            <person name="Lapidus A."/>
            <person name="Nolan M."/>
            <person name="Lucas S."/>
            <person name="Del Rio T.G."/>
            <person name="Tice H."/>
            <person name="Cheng J.F."/>
            <person name="Tapia R."/>
            <person name="Han C."/>
            <person name="Goodwin L."/>
            <person name="Pitluck S."/>
            <person name="Liolios K."/>
            <person name="Pagani I."/>
            <person name="Ivanova N."/>
            <person name="Huntemann M."/>
            <person name="Mavromatis K."/>
            <person name="Mikhailova N."/>
            <person name="Pati A."/>
            <person name="Chen A."/>
            <person name="Palaniappan K."/>
            <person name="Land M."/>
            <person name="Hauser L."/>
            <person name="Brambilla E.M."/>
            <person name="Rohde M."/>
            <person name="Mwirichia R."/>
            <person name="Sikorski J."/>
            <person name="Tindall B.J."/>
            <person name="Goker M."/>
            <person name="Bristow J."/>
            <person name="Eisen J.A."/>
            <person name="Markowitz V."/>
            <person name="Hugenholtz P."/>
            <person name="Klenk H.P."/>
            <person name="Kyrpides N.C."/>
        </authorList>
    </citation>
    <scope>NUCLEOTIDE SEQUENCE [LARGE SCALE GENOMIC DNA]</scope>
    <source>
        <strain evidence="2">DSM 16823 / RW262 / RW262</strain>
    </source>
</reference>
<dbReference type="AlphaFoldDB" id="F2IHH4"/>
<evidence type="ECO:0000313" key="1">
    <source>
        <dbReference type="EMBL" id="AEA43739.1"/>
    </source>
</evidence>
<dbReference type="STRING" id="755732.Fluta_1748"/>
<reference evidence="2" key="2">
    <citation type="submission" date="2011-02" db="EMBL/GenBank/DDBJ databases">
        <title>The complete genome of Fluviicola taffensis DSM 16823.</title>
        <authorList>
            <consortium name="US DOE Joint Genome Institute (JGI-PGF)"/>
            <person name="Lucas S."/>
            <person name="Copeland A."/>
            <person name="Lapidus A."/>
            <person name="Bruce D."/>
            <person name="Goodwin L."/>
            <person name="Pitluck S."/>
            <person name="Kyrpides N."/>
            <person name="Mavromatis K."/>
            <person name="Ivanova N."/>
            <person name="Mikhailova N."/>
            <person name="Pagani I."/>
            <person name="Chertkov O."/>
            <person name="Detter J.C."/>
            <person name="Han C."/>
            <person name="Tapia R."/>
            <person name="Land M."/>
            <person name="Hauser L."/>
            <person name="Markowitz V."/>
            <person name="Cheng J.-F."/>
            <person name="Hugenholtz P."/>
            <person name="Woyke T."/>
            <person name="Wu D."/>
            <person name="Tindall B."/>
            <person name="Pomrenke H.G."/>
            <person name="Brambilla E."/>
            <person name="Klenk H.-P."/>
            <person name="Eisen J.A."/>
        </authorList>
    </citation>
    <scope>NUCLEOTIDE SEQUENCE [LARGE SCALE GENOMIC DNA]</scope>
    <source>
        <strain evidence="2">DSM 16823 / RW262 / RW262</strain>
    </source>
</reference>
<dbReference type="KEGG" id="fte:Fluta_1748"/>
<gene>
    <name evidence="1" type="ordered locus">Fluta_1748</name>
</gene>
<accession>F2IHH4</accession>